<sequence>MYNTNDIMRMMKKASDDKINSNKPTEVYFGTVKVVKPLTIDVEQKNSLVDGDNVDLVLTNNVKDHYVDITVSHNTETETCTVGHKHKYSGRKKILMHYGLQVGEKVILIRVQGGQKYIVVDRLENPRTKGEWS</sequence>
<reference evidence="1" key="1">
    <citation type="submission" date="2021-10" db="EMBL/GenBank/DDBJ databases">
        <authorList>
            <person name="Mesa V."/>
        </authorList>
    </citation>
    <scope>NUCLEOTIDE SEQUENCE</scope>
    <source>
        <strain evidence="1">CC3_PB</strain>
    </source>
</reference>
<evidence type="ECO:0000313" key="1">
    <source>
        <dbReference type="EMBL" id="CAG9705585.1"/>
    </source>
</evidence>
<accession>A0AA86JNJ4</accession>
<dbReference type="AlphaFoldDB" id="A0AA86JNJ4"/>
<proteinExistence type="predicted"/>
<dbReference type="InterPro" id="IPR022555">
    <property type="entry name" value="DUF2577"/>
</dbReference>
<comment type="caution">
    <text evidence="1">The sequence shown here is derived from an EMBL/GenBank/DDBJ whole genome shotgun (WGS) entry which is preliminary data.</text>
</comment>
<dbReference type="RefSeq" id="WP_247607674.1">
    <property type="nucleotide sequence ID" value="NZ_CAKJVE010000004.1"/>
</dbReference>
<name>A0AA86JNJ4_9CLOT</name>
<dbReference type="Pfam" id="PF10844">
    <property type="entry name" value="DUF2577"/>
    <property type="match status" value="1"/>
</dbReference>
<dbReference type="EMBL" id="CAKJVE010000004">
    <property type="protein sequence ID" value="CAG9705585.1"/>
    <property type="molecule type" value="Genomic_DNA"/>
</dbReference>
<evidence type="ECO:0000313" key="2">
    <source>
        <dbReference type="Proteomes" id="UP000789738"/>
    </source>
</evidence>
<dbReference type="Proteomes" id="UP000789738">
    <property type="component" value="Unassembled WGS sequence"/>
</dbReference>
<gene>
    <name evidence="1" type="ORF">CNEO_41946</name>
</gene>
<protein>
    <submittedName>
        <fullName evidence="1">Uncharacterized protein</fullName>
    </submittedName>
</protein>
<organism evidence="1 2">
    <name type="scientific">Clostridium neonatale</name>
    <dbReference type="NCBI Taxonomy" id="137838"/>
    <lineage>
        <taxon>Bacteria</taxon>
        <taxon>Bacillati</taxon>
        <taxon>Bacillota</taxon>
        <taxon>Clostridia</taxon>
        <taxon>Eubacteriales</taxon>
        <taxon>Clostridiaceae</taxon>
        <taxon>Clostridium</taxon>
    </lineage>
</organism>